<accession>D6WKX1</accession>
<reference evidence="1 2" key="2">
    <citation type="journal article" date="2010" name="Nucleic Acids Res.">
        <title>BeetleBase in 2010: revisions to provide comprehensive genomic information for Tribolium castaneum.</title>
        <authorList>
            <person name="Kim H.S."/>
            <person name="Murphy T."/>
            <person name="Xia J."/>
            <person name="Caragea D."/>
            <person name="Park Y."/>
            <person name="Beeman R.W."/>
            <person name="Lorenzen M.D."/>
            <person name="Butcher S."/>
            <person name="Manak J.R."/>
            <person name="Brown S.J."/>
        </authorList>
    </citation>
    <scope>GENOME REANNOTATION</scope>
    <source>
        <strain evidence="1 2">Georgia GA2</strain>
    </source>
</reference>
<dbReference type="EMBL" id="KQ971343">
    <property type="protein sequence ID" value="EFA04033.1"/>
    <property type="molecule type" value="Genomic_DNA"/>
</dbReference>
<reference evidence="1 2" key="1">
    <citation type="journal article" date="2008" name="Nature">
        <title>The genome of the model beetle and pest Tribolium castaneum.</title>
        <authorList>
            <consortium name="Tribolium Genome Sequencing Consortium"/>
            <person name="Richards S."/>
            <person name="Gibbs R.A."/>
            <person name="Weinstock G.M."/>
            <person name="Brown S.J."/>
            <person name="Denell R."/>
            <person name="Beeman R.W."/>
            <person name="Gibbs R."/>
            <person name="Beeman R.W."/>
            <person name="Brown S.J."/>
            <person name="Bucher G."/>
            <person name="Friedrich M."/>
            <person name="Grimmelikhuijzen C.J."/>
            <person name="Klingler M."/>
            <person name="Lorenzen M."/>
            <person name="Richards S."/>
            <person name="Roth S."/>
            <person name="Schroder R."/>
            <person name="Tautz D."/>
            <person name="Zdobnov E.M."/>
            <person name="Muzny D."/>
            <person name="Gibbs R.A."/>
            <person name="Weinstock G.M."/>
            <person name="Attaway T."/>
            <person name="Bell S."/>
            <person name="Buhay C.J."/>
            <person name="Chandrabose M.N."/>
            <person name="Chavez D."/>
            <person name="Clerk-Blankenburg K.P."/>
            <person name="Cree A."/>
            <person name="Dao M."/>
            <person name="Davis C."/>
            <person name="Chacko J."/>
            <person name="Dinh H."/>
            <person name="Dugan-Rocha S."/>
            <person name="Fowler G."/>
            <person name="Garner T.T."/>
            <person name="Garnes J."/>
            <person name="Gnirke A."/>
            <person name="Hawes A."/>
            <person name="Hernandez J."/>
            <person name="Hines S."/>
            <person name="Holder M."/>
            <person name="Hume J."/>
            <person name="Jhangiani S.N."/>
            <person name="Joshi V."/>
            <person name="Khan Z.M."/>
            <person name="Jackson L."/>
            <person name="Kovar C."/>
            <person name="Kowis A."/>
            <person name="Lee S."/>
            <person name="Lewis L.R."/>
            <person name="Margolis J."/>
            <person name="Morgan M."/>
            <person name="Nazareth L.V."/>
            <person name="Nguyen N."/>
            <person name="Okwuonu G."/>
            <person name="Parker D."/>
            <person name="Richards S."/>
            <person name="Ruiz S.J."/>
            <person name="Santibanez J."/>
            <person name="Savard J."/>
            <person name="Scherer S.E."/>
            <person name="Schneider B."/>
            <person name="Sodergren E."/>
            <person name="Tautz D."/>
            <person name="Vattahil S."/>
            <person name="Villasana D."/>
            <person name="White C.S."/>
            <person name="Wright R."/>
            <person name="Park Y."/>
            <person name="Beeman R.W."/>
            <person name="Lord J."/>
            <person name="Oppert B."/>
            <person name="Lorenzen M."/>
            <person name="Brown S."/>
            <person name="Wang L."/>
            <person name="Savard J."/>
            <person name="Tautz D."/>
            <person name="Richards S."/>
            <person name="Weinstock G."/>
            <person name="Gibbs R.A."/>
            <person name="Liu Y."/>
            <person name="Worley K."/>
            <person name="Weinstock G."/>
            <person name="Elsik C.G."/>
            <person name="Reese J.T."/>
            <person name="Elhaik E."/>
            <person name="Landan G."/>
            <person name="Graur D."/>
            <person name="Arensburger P."/>
            <person name="Atkinson P."/>
            <person name="Beeman R.W."/>
            <person name="Beidler J."/>
            <person name="Brown S.J."/>
            <person name="Demuth J.P."/>
            <person name="Drury D.W."/>
            <person name="Du Y.Z."/>
            <person name="Fujiwara H."/>
            <person name="Lorenzen M."/>
            <person name="Maselli V."/>
            <person name="Osanai M."/>
            <person name="Park Y."/>
            <person name="Robertson H.M."/>
            <person name="Tu Z."/>
            <person name="Wang J.J."/>
            <person name="Wang S."/>
            <person name="Richards S."/>
            <person name="Song H."/>
            <person name="Zhang L."/>
            <person name="Sodergren E."/>
            <person name="Werner D."/>
            <person name="Stanke M."/>
            <person name="Morgenstern B."/>
            <person name="Solovyev V."/>
            <person name="Kosarev P."/>
            <person name="Brown G."/>
            <person name="Chen H.C."/>
            <person name="Ermolaeva O."/>
            <person name="Hlavina W."/>
            <person name="Kapustin Y."/>
            <person name="Kiryutin B."/>
            <person name="Kitts P."/>
            <person name="Maglott D."/>
            <person name="Pruitt K."/>
            <person name="Sapojnikov V."/>
            <person name="Souvorov A."/>
            <person name="Mackey A.J."/>
            <person name="Waterhouse R.M."/>
            <person name="Wyder S."/>
            <person name="Zdobnov E.M."/>
            <person name="Zdobnov E.M."/>
            <person name="Wyder S."/>
            <person name="Kriventseva E.V."/>
            <person name="Kadowaki T."/>
            <person name="Bork P."/>
            <person name="Aranda M."/>
            <person name="Bao R."/>
            <person name="Beermann A."/>
            <person name="Berns N."/>
            <person name="Bolognesi R."/>
            <person name="Bonneton F."/>
            <person name="Bopp D."/>
            <person name="Brown S.J."/>
            <person name="Bucher G."/>
            <person name="Butts T."/>
            <person name="Chaumot A."/>
            <person name="Denell R.E."/>
            <person name="Ferrier D.E."/>
            <person name="Friedrich M."/>
            <person name="Gordon C.M."/>
            <person name="Jindra M."/>
            <person name="Klingler M."/>
            <person name="Lan Q."/>
            <person name="Lattorff H.M."/>
            <person name="Laudet V."/>
            <person name="von Levetsow C."/>
            <person name="Liu Z."/>
            <person name="Lutz R."/>
            <person name="Lynch J.A."/>
            <person name="da Fonseca R.N."/>
            <person name="Posnien N."/>
            <person name="Reuter R."/>
            <person name="Roth S."/>
            <person name="Savard J."/>
            <person name="Schinko J.B."/>
            <person name="Schmitt C."/>
            <person name="Schoppmeier M."/>
            <person name="Schroder R."/>
            <person name="Shippy T.D."/>
            <person name="Simonnet F."/>
            <person name="Marques-Souza H."/>
            <person name="Tautz D."/>
            <person name="Tomoyasu Y."/>
            <person name="Trauner J."/>
            <person name="Van der Zee M."/>
            <person name="Vervoort M."/>
            <person name="Wittkopp N."/>
            <person name="Wimmer E.A."/>
            <person name="Yang X."/>
            <person name="Jones A.K."/>
            <person name="Sattelle D.B."/>
            <person name="Ebert P.R."/>
            <person name="Nelson D."/>
            <person name="Scott J.G."/>
            <person name="Beeman R.W."/>
            <person name="Muthukrishnan S."/>
            <person name="Kramer K.J."/>
            <person name="Arakane Y."/>
            <person name="Beeman R.W."/>
            <person name="Zhu Q."/>
            <person name="Hogenkamp D."/>
            <person name="Dixit R."/>
            <person name="Oppert B."/>
            <person name="Jiang H."/>
            <person name="Zou Z."/>
            <person name="Marshall J."/>
            <person name="Elpidina E."/>
            <person name="Vinokurov K."/>
            <person name="Oppert C."/>
            <person name="Zou Z."/>
            <person name="Evans J."/>
            <person name="Lu Z."/>
            <person name="Zhao P."/>
            <person name="Sumathipala N."/>
            <person name="Altincicek B."/>
            <person name="Vilcinskas A."/>
            <person name="Williams M."/>
            <person name="Hultmark D."/>
            <person name="Hetru C."/>
            <person name="Jiang H."/>
            <person name="Grimmelikhuijzen C.J."/>
            <person name="Hauser F."/>
            <person name="Cazzamali G."/>
            <person name="Williamson M."/>
            <person name="Park Y."/>
            <person name="Li B."/>
            <person name="Tanaka Y."/>
            <person name="Predel R."/>
            <person name="Neupert S."/>
            <person name="Schachtner J."/>
            <person name="Verleyen P."/>
            <person name="Raible F."/>
            <person name="Bork P."/>
            <person name="Friedrich M."/>
            <person name="Walden K.K."/>
            <person name="Robertson H.M."/>
            <person name="Angeli S."/>
            <person name="Foret S."/>
            <person name="Bucher G."/>
            <person name="Schuetz S."/>
            <person name="Maleszka R."/>
            <person name="Wimmer E.A."/>
            <person name="Beeman R.W."/>
            <person name="Lorenzen M."/>
            <person name="Tomoyasu Y."/>
            <person name="Miller S.C."/>
            <person name="Grossmann D."/>
            <person name="Bucher G."/>
        </authorList>
    </citation>
    <scope>NUCLEOTIDE SEQUENCE [LARGE SCALE GENOMIC DNA]</scope>
    <source>
        <strain evidence="1 2">Georgia GA2</strain>
    </source>
</reference>
<name>D6WKX1_TRICA</name>
<dbReference type="HOGENOM" id="CLU_3160608_0_0_1"/>
<evidence type="ECO:0000313" key="2">
    <source>
        <dbReference type="Proteomes" id="UP000007266"/>
    </source>
</evidence>
<keyword evidence="2" id="KW-1185">Reference proteome</keyword>
<gene>
    <name evidence="1" type="primary">GLEAN_14262</name>
    <name evidence="1" type="ORF">TcasGA2_TC014262</name>
</gene>
<dbReference type="Proteomes" id="UP000007266">
    <property type="component" value="Linkage group 5"/>
</dbReference>
<organism evidence="1 2">
    <name type="scientific">Tribolium castaneum</name>
    <name type="common">Red flour beetle</name>
    <dbReference type="NCBI Taxonomy" id="7070"/>
    <lineage>
        <taxon>Eukaryota</taxon>
        <taxon>Metazoa</taxon>
        <taxon>Ecdysozoa</taxon>
        <taxon>Arthropoda</taxon>
        <taxon>Hexapoda</taxon>
        <taxon>Insecta</taxon>
        <taxon>Pterygota</taxon>
        <taxon>Neoptera</taxon>
        <taxon>Endopterygota</taxon>
        <taxon>Coleoptera</taxon>
        <taxon>Polyphaga</taxon>
        <taxon>Cucujiformia</taxon>
        <taxon>Tenebrionidae</taxon>
        <taxon>Tenebrionidae incertae sedis</taxon>
        <taxon>Tribolium</taxon>
    </lineage>
</organism>
<proteinExistence type="predicted"/>
<sequence length="48" mass="5493">MARTRADSSLMDWVVFAHQEEASVEEVAKKYGGRWRFGDISKWDGCVS</sequence>
<protein>
    <submittedName>
        <fullName evidence="1">Uncharacterized protein</fullName>
    </submittedName>
</protein>
<dbReference type="AlphaFoldDB" id="D6WKX1"/>
<evidence type="ECO:0000313" key="1">
    <source>
        <dbReference type="EMBL" id="EFA04033.1"/>
    </source>
</evidence>
<dbReference type="InParanoid" id="D6WKX1"/>